<accession>A0ABN7WBC6</accession>
<reference evidence="1 2" key="1">
    <citation type="submission" date="2021-06" db="EMBL/GenBank/DDBJ databases">
        <authorList>
            <person name="Kallberg Y."/>
            <person name="Tangrot J."/>
            <person name="Rosling A."/>
        </authorList>
    </citation>
    <scope>NUCLEOTIDE SEQUENCE [LARGE SCALE GENOMIC DNA]</scope>
    <source>
        <strain evidence="1 2">120-4 pot B 10/14</strain>
    </source>
</reference>
<evidence type="ECO:0000313" key="1">
    <source>
        <dbReference type="EMBL" id="CAG8824718.1"/>
    </source>
</evidence>
<sequence>ISFEMERTYDSSSSSSNYKLYEKDSELASINQAEEVMKEFCTLTNLDGFKQLFEDFEKELPEDVLIKALELLSNISFFKYHSKVTMMRLEVYLRI</sequence>
<protein>
    <submittedName>
        <fullName evidence="1">12904_t:CDS:1</fullName>
    </submittedName>
</protein>
<feature type="non-terminal residue" evidence="1">
    <location>
        <position position="1"/>
    </location>
</feature>
<comment type="caution">
    <text evidence="1">The sequence shown here is derived from an EMBL/GenBank/DDBJ whole genome shotgun (WGS) entry which is preliminary data.</text>
</comment>
<keyword evidence="2" id="KW-1185">Reference proteome</keyword>
<proteinExistence type="predicted"/>
<organism evidence="1 2">
    <name type="scientific">Gigaspora margarita</name>
    <dbReference type="NCBI Taxonomy" id="4874"/>
    <lineage>
        <taxon>Eukaryota</taxon>
        <taxon>Fungi</taxon>
        <taxon>Fungi incertae sedis</taxon>
        <taxon>Mucoromycota</taxon>
        <taxon>Glomeromycotina</taxon>
        <taxon>Glomeromycetes</taxon>
        <taxon>Diversisporales</taxon>
        <taxon>Gigasporaceae</taxon>
        <taxon>Gigaspora</taxon>
    </lineage>
</organism>
<evidence type="ECO:0000313" key="2">
    <source>
        <dbReference type="Proteomes" id="UP000789901"/>
    </source>
</evidence>
<dbReference type="Proteomes" id="UP000789901">
    <property type="component" value="Unassembled WGS sequence"/>
</dbReference>
<name>A0ABN7WBC6_GIGMA</name>
<gene>
    <name evidence="1" type="ORF">GMARGA_LOCUS28652</name>
</gene>
<dbReference type="EMBL" id="CAJVQB010036987">
    <property type="protein sequence ID" value="CAG8824718.1"/>
    <property type="molecule type" value="Genomic_DNA"/>
</dbReference>